<dbReference type="AlphaFoldDB" id="X6NZY0"/>
<accession>X6NZY0</accession>
<dbReference type="OrthoDB" id="431715at2759"/>
<name>X6NZY0_RETFI</name>
<dbReference type="GO" id="GO:0005730">
    <property type="term" value="C:nucleolus"/>
    <property type="evidence" value="ECO:0007669"/>
    <property type="project" value="InterPro"/>
</dbReference>
<sequence>MEELWRRDGLEVALGGRDENRLVPVLEYCIYALPHPHLSKTAIHISALLLDIYSKVIGVSPKIDSLFEQMAACVDNMAMRSKTLLKLQGCVDMILHAQSMHSNPLPKNSSAYKKLARDQATMQDHTHVADKFHESAQQKLNSPSPPFAAEPQL</sequence>
<feature type="compositionally biased region" description="Basic and acidic residues" evidence="1">
    <location>
        <begin position="124"/>
        <end position="136"/>
    </location>
</feature>
<comment type="caution">
    <text evidence="3">The sequence shown here is derived from an EMBL/GenBank/DDBJ whole genome shotgun (WGS) entry which is preliminary data.</text>
</comment>
<evidence type="ECO:0000256" key="1">
    <source>
        <dbReference type="SAM" id="MobiDB-lite"/>
    </source>
</evidence>
<feature type="domain" description="U3 small nucleolar RNA-associated protein 15 C-terminal" evidence="2">
    <location>
        <begin position="1"/>
        <end position="94"/>
    </location>
</feature>
<dbReference type="EMBL" id="ASPP01005277">
    <property type="protein sequence ID" value="ETO30852.1"/>
    <property type="molecule type" value="Genomic_DNA"/>
</dbReference>
<evidence type="ECO:0000313" key="3">
    <source>
        <dbReference type="EMBL" id="ETO30852.1"/>
    </source>
</evidence>
<evidence type="ECO:0000259" key="2">
    <source>
        <dbReference type="Pfam" id="PF09384"/>
    </source>
</evidence>
<reference evidence="3 4" key="1">
    <citation type="journal article" date="2013" name="Curr. Biol.">
        <title>The Genome of the Foraminiferan Reticulomyxa filosa.</title>
        <authorList>
            <person name="Glockner G."/>
            <person name="Hulsmann N."/>
            <person name="Schleicher M."/>
            <person name="Noegel A.A."/>
            <person name="Eichinger L."/>
            <person name="Gallinger C."/>
            <person name="Pawlowski J."/>
            <person name="Sierra R."/>
            <person name="Euteneuer U."/>
            <person name="Pillet L."/>
            <person name="Moustafa A."/>
            <person name="Platzer M."/>
            <person name="Groth M."/>
            <person name="Szafranski K."/>
            <person name="Schliwa M."/>
        </authorList>
    </citation>
    <scope>NUCLEOTIDE SEQUENCE [LARGE SCALE GENOMIC DNA]</scope>
</reference>
<evidence type="ECO:0000313" key="4">
    <source>
        <dbReference type="Proteomes" id="UP000023152"/>
    </source>
</evidence>
<dbReference type="GO" id="GO:0006364">
    <property type="term" value="P:rRNA processing"/>
    <property type="evidence" value="ECO:0007669"/>
    <property type="project" value="InterPro"/>
</dbReference>
<gene>
    <name evidence="3" type="ORF">RFI_06267</name>
</gene>
<feature type="compositionally biased region" description="Pro residues" evidence="1">
    <location>
        <begin position="143"/>
        <end position="153"/>
    </location>
</feature>
<dbReference type="Proteomes" id="UP000023152">
    <property type="component" value="Unassembled WGS sequence"/>
</dbReference>
<proteinExistence type="predicted"/>
<organism evidence="3 4">
    <name type="scientific">Reticulomyxa filosa</name>
    <dbReference type="NCBI Taxonomy" id="46433"/>
    <lineage>
        <taxon>Eukaryota</taxon>
        <taxon>Sar</taxon>
        <taxon>Rhizaria</taxon>
        <taxon>Retaria</taxon>
        <taxon>Foraminifera</taxon>
        <taxon>Monothalamids</taxon>
        <taxon>Reticulomyxidae</taxon>
        <taxon>Reticulomyxa</taxon>
    </lineage>
</organism>
<feature type="region of interest" description="Disordered" evidence="1">
    <location>
        <begin position="115"/>
        <end position="153"/>
    </location>
</feature>
<keyword evidence="4" id="KW-1185">Reference proteome</keyword>
<dbReference type="Pfam" id="PF09384">
    <property type="entry name" value="UTP15_C"/>
    <property type="match status" value="1"/>
</dbReference>
<dbReference type="InterPro" id="IPR018983">
    <property type="entry name" value="U3_snoRNA-assocProt_15_C"/>
</dbReference>
<protein>
    <submittedName>
        <fullName evidence="3">KDa Trp-Asp repeats containing protein</fullName>
    </submittedName>
</protein>